<dbReference type="AlphaFoldDB" id="A0A0F9WHK0"/>
<name>A0A0F9WHK0_9ZZZZ</name>
<gene>
    <name evidence="1" type="ORF">LCGC14_0355950</name>
</gene>
<protein>
    <submittedName>
        <fullName evidence="1">Uncharacterized protein</fullName>
    </submittedName>
</protein>
<accession>A0A0F9WHK0</accession>
<evidence type="ECO:0000313" key="1">
    <source>
        <dbReference type="EMBL" id="KKN77858.1"/>
    </source>
</evidence>
<dbReference type="EMBL" id="LAZR01000272">
    <property type="protein sequence ID" value="KKN77858.1"/>
    <property type="molecule type" value="Genomic_DNA"/>
</dbReference>
<comment type="caution">
    <text evidence="1">The sequence shown here is derived from an EMBL/GenBank/DDBJ whole genome shotgun (WGS) entry which is preliminary data.</text>
</comment>
<organism evidence="1">
    <name type="scientific">marine sediment metagenome</name>
    <dbReference type="NCBI Taxonomy" id="412755"/>
    <lineage>
        <taxon>unclassified sequences</taxon>
        <taxon>metagenomes</taxon>
        <taxon>ecological metagenomes</taxon>
    </lineage>
</organism>
<reference evidence="1" key="1">
    <citation type="journal article" date="2015" name="Nature">
        <title>Complex archaea that bridge the gap between prokaryotes and eukaryotes.</title>
        <authorList>
            <person name="Spang A."/>
            <person name="Saw J.H."/>
            <person name="Jorgensen S.L."/>
            <person name="Zaremba-Niedzwiedzka K."/>
            <person name="Martijn J."/>
            <person name="Lind A.E."/>
            <person name="van Eijk R."/>
            <person name="Schleper C."/>
            <person name="Guy L."/>
            <person name="Ettema T.J."/>
        </authorList>
    </citation>
    <scope>NUCLEOTIDE SEQUENCE</scope>
</reference>
<sequence length="84" mass="9694">MRISETYVKIKVRIKEFFGDEISTGLTITKPEKRRPKHRAGEHCITIKENKGSVLIKCWKCGKELWVRKSSPCHDKGLCGNCVY</sequence>
<proteinExistence type="predicted"/>